<evidence type="ECO:0000256" key="6">
    <source>
        <dbReference type="ARBA" id="ARBA00023136"/>
    </source>
</evidence>
<evidence type="ECO:0000259" key="11">
    <source>
        <dbReference type="Pfam" id="PF02931"/>
    </source>
</evidence>
<evidence type="ECO:0000256" key="4">
    <source>
        <dbReference type="ARBA" id="ARBA00023018"/>
    </source>
</evidence>
<keyword evidence="8" id="KW-1071">Ligand-gated ion channel</keyword>
<evidence type="ECO:0000256" key="3">
    <source>
        <dbReference type="ARBA" id="ARBA00022692"/>
    </source>
</evidence>
<dbReference type="InterPro" id="IPR006201">
    <property type="entry name" value="Neur_channel"/>
</dbReference>
<evidence type="ECO:0000256" key="10">
    <source>
        <dbReference type="ARBA" id="ARBA00034099"/>
    </source>
</evidence>
<evidence type="ECO:0000256" key="7">
    <source>
        <dbReference type="ARBA" id="ARBA00023170"/>
    </source>
</evidence>
<evidence type="ECO:0000256" key="9">
    <source>
        <dbReference type="ARBA" id="ARBA00023303"/>
    </source>
</evidence>
<dbReference type="PRINTS" id="PR00254">
    <property type="entry name" value="NICOTINICR"/>
</dbReference>
<comment type="subcellular location">
    <subcellularLocation>
        <location evidence="10">Synaptic cell membrane</location>
        <topology evidence="10">Multi-pass membrane protein</topology>
    </subcellularLocation>
</comment>
<evidence type="ECO:0000256" key="8">
    <source>
        <dbReference type="ARBA" id="ARBA00023286"/>
    </source>
</evidence>
<dbReference type="CDD" id="cd18997">
    <property type="entry name" value="LGIC_ECD_nAChR"/>
    <property type="match status" value="1"/>
</dbReference>
<keyword evidence="12" id="KW-1185">Reference proteome</keyword>
<evidence type="ECO:0000256" key="5">
    <source>
        <dbReference type="ARBA" id="ARBA00023065"/>
    </source>
</evidence>
<dbReference type="WBParaSite" id="L893_g33599.t1">
    <property type="protein sequence ID" value="L893_g33599.t1"/>
    <property type="gene ID" value="L893_g33599"/>
</dbReference>
<organism evidence="12 13">
    <name type="scientific">Steinernema glaseri</name>
    <dbReference type="NCBI Taxonomy" id="37863"/>
    <lineage>
        <taxon>Eukaryota</taxon>
        <taxon>Metazoa</taxon>
        <taxon>Ecdysozoa</taxon>
        <taxon>Nematoda</taxon>
        <taxon>Chromadorea</taxon>
        <taxon>Rhabditida</taxon>
        <taxon>Tylenchina</taxon>
        <taxon>Panagrolaimomorpha</taxon>
        <taxon>Strongyloidoidea</taxon>
        <taxon>Steinernematidae</taxon>
        <taxon>Steinernema</taxon>
    </lineage>
</organism>
<protein>
    <submittedName>
        <fullName evidence="13">Neur_chan_LBD domain-containing protein</fullName>
    </submittedName>
</protein>
<dbReference type="PANTHER" id="PTHR18945">
    <property type="entry name" value="NEUROTRANSMITTER GATED ION CHANNEL"/>
    <property type="match status" value="1"/>
</dbReference>
<keyword evidence="1" id="KW-0813">Transport</keyword>
<dbReference type="InterPro" id="IPR006202">
    <property type="entry name" value="Neur_chan_lig-bd"/>
</dbReference>
<keyword evidence="3" id="KW-0812">Transmembrane</keyword>
<reference evidence="13" key="1">
    <citation type="submission" date="2016-11" db="UniProtKB">
        <authorList>
            <consortium name="WormBaseParasite"/>
        </authorList>
    </citation>
    <scope>IDENTIFICATION</scope>
</reference>
<keyword evidence="5" id="KW-0406">Ion transport</keyword>
<dbReference type="PRINTS" id="PR00252">
    <property type="entry name" value="NRIONCHANNEL"/>
</dbReference>
<dbReference type="Gene3D" id="2.70.170.10">
    <property type="entry name" value="Neurotransmitter-gated ion-channel ligand-binding domain"/>
    <property type="match status" value="1"/>
</dbReference>
<dbReference type="Proteomes" id="UP000095287">
    <property type="component" value="Unplaced"/>
</dbReference>
<dbReference type="GO" id="GO:0004888">
    <property type="term" value="F:transmembrane signaling receptor activity"/>
    <property type="evidence" value="ECO:0007669"/>
    <property type="project" value="InterPro"/>
</dbReference>
<evidence type="ECO:0000256" key="2">
    <source>
        <dbReference type="ARBA" id="ARBA00022475"/>
    </source>
</evidence>
<dbReference type="GO" id="GO:0045211">
    <property type="term" value="C:postsynaptic membrane"/>
    <property type="evidence" value="ECO:0007669"/>
    <property type="project" value="InterPro"/>
</dbReference>
<keyword evidence="2" id="KW-1003">Cell membrane</keyword>
<keyword evidence="6" id="KW-0472">Membrane</keyword>
<dbReference type="FunFam" id="2.70.170.10:FF:000028">
    <property type="entry name" value="AcetylCholine Receptor"/>
    <property type="match status" value="1"/>
</dbReference>
<dbReference type="SUPFAM" id="SSF63712">
    <property type="entry name" value="Nicotinic receptor ligand binding domain-like"/>
    <property type="match status" value="1"/>
</dbReference>
<evidence type="ECO:0000313" key="12">
    <source>
        <dbReference type="Proteomes" id="UP000095287"/>
    </source>
</evidence>
<keyword evidence="9" id="KW-0407">Ion channel</keyword>
<dbReference type="GO" id="GO:0022848">
    <property type="term" value="F:acetylcholine-gated monoatomic cation-selective channel activity"/>
    <property type="evidence" value="ECO:0007669"/>
    <property type="project" value="InterPro"/>
</dbReference>
<name>A0A1I8A7Z4_9BILA</name>
<feature type="domain" description="Neurotransmitter-gated ion-channel ligand-binding" evidence="11">
    <location>
        <begin position="28"/>
        <end position="164"/>
    </location>
</feature>
<dbReference type="Pfam" id="PF02931">
    <property type="entry name" value="Neur_chan_LBD"/>
    <property type="match status" value="1"/>
</dbReference>
<evidence type="ECO:0000256" key="1">
    <source>
        <dbReference type="ARBA" id="ARBA00022448"/>
    </source>
</evidence>
<sequence length="188" mass="21898">MIDAVDLINACIFQRWPEDRGAEESLVRLYRYLLRDYESDVRPSVRHDMPINVTFSFSLTQIIDVDERNQIMTTNAWVRQNWVDYKLVWDPRDFDNLTRIHIPYERIWRPDIILYNNADSAYSKSVMSTDAVVNYEGNVTWSAAGIFKSSCPLDVRYYPFDFQTMGGTVDVNDGAPFLGMVSCRAVRD</sequence>
<accession>A0A1I8A7Z4</accession>
<evidence type="ECO:0000313" key="13">
    <source>
        <dbReference type="WBParaSite" id="L893_g33599.t1"/>
    </source>
</evidence>
<keyword evidence="7" id="KW-0675">Receptor</keyword>
<dbReference type="InterPro" id="IPR036734">
    <property type="entry name" value="Neur_chan_lig-bd_sf"/>
</dbReference>
<dbReference type="AlphaFoldDB" id="A0A1I8A7Z4"/>
<proteinExistence type="predicted"/>
<keyword evidence="4" id="KW-0770">Synapse</keyword>
<dbReference type="InterPro" id="IPR002394">
    <property type="entry name" value="Nicotinic_acetylcholine_rcpt"/>
</dbReference>